<comment type="subcellular location">
    <subcellularLocation>
        <location evidence="5">Cell membrane</location>
        <topology evidence="5">Multi-pass membrane protein</topology>
    </subcellularLocation>
    <subcellularLocation>
        <location evidence="1">Membrane</location>
        <topology evidence="1">Multi-pass membrane protein</topology>
    </subcellularLocation>
</comment>
<feature type="transmembrane region" description="Helical" evidence="5">
    <location>
        <begin position="194"/>
        <end position="219"/>
    </location>
</feature>
<evidence type="ECO:0000256" key="1">
    <source>
        <dbReference type="ARBA" id="ARBA00004141"/>
    </source>
</evidence>
<evidence type="ECO:0000256" key="4">
    <source>
        <dbReference type="ARBA" id="ARBA00023136"/>
    </source>
</evidence>
<reference evidence="6 7" key="1">
    <citation type="journal article" date="2018" name="Syst. Appl. Microbiol.">
        <title>Ereboglobus luteus gen. nov. sp. nov. from cockroach guts, and new insights into the oxygen relationship of the genera Opitutus and Didymococcus (Verrucomicrobia: Opitutaceae).</title>
        <authorList>
            <person name="Tegtmeier D."/>
            <person name="Belitz A."/>
            <person name="Radek R."/>
            <person name="Heimerl T."/>
            <person name="Brune A."/>
        </authorList>
    </citation>
    <scope>NUCLEOTIDE SEQUENCE [LARGE SCALE GENOMIC DNA]</scope>
    <source>
        <strain evidence="6 7">Ho45</strain>
    </source>
</reference>
<feature type="transmembrane region" description="Helical" evidence="5">
    <location>
        <begin position="231"/>
        <end position="247"/>
    </location>
</feature>
<keyword evidence="2 5" id="KW-0812">Transmembrane</keyword>
<keyword evidence="5" id="KW-1003">Cell membrane</keyword>
<dbReference type="GO" id="GO:0009977">
    <property type="term" value="F:proton motive force dependent protein transmembrane transporter activity"/>
    <property type="evidence" value="ECO:0007669"/>
    <property type="project" value="TreeGrafter"/>
</dbReference>
<feature type="transmembrane region" description="Helical" evidence="5">
    <location>
        <begin position="253"/>
        <end position="271"/>
    </location>
</feature>
<dbReference type="KEGG" id="elut:CKA38_07055"/>
<evidence type="ECO:0000313" key="7">
    <source>
        <dbReference type="Proteomes" id="UP000244896"/>
    </source>
</evidence>
<dbReference type="HAMAP" id="MF_00902">
    <property type="entry name" value="TatC"/>
    <property type="match status" value="1"/>
</dbReference>
<feature type="transmembrane region" description="Helical" evidence="5">
    <location>
        <begin position="105"/>
        <end position="130"/>
    </location>
</feature>
<keyword evidence="5" id="KW-0813">Transport</keyword>
<dbReference type="Pfam" id="PF00902">
    <property type="entry name" value="TatC"/>
    <property type="match status" value="1"/>
</dbReference>
<keyword evidence="5" id="KW-0653">Protein transport</keyword>
<feature type="transmembrane region" description="Helical" evidence="5">
    <location>
        <begin position="50"/>
        <end position="69"/>
    </location>
</feature>
<dbReference type="GO" id="GO:0033281">
    <property type="term" value="C:TAT protein transport complex"/>
    <property type="evidence" value="ECO:0007669"/>
    <property type="project" value="UniProtKB-UniRule"/>
</dbReference>
<sequence>MLNLCVFVSQNDDNNDDDIYESDGSLPEDVMDPREKPMGFFDHLEELRWVILKCIVVYVLFAVVIGVFLRQANSILLLPFNMAREQFPELPENLRMIYVTDSFTAVIQLCFLGALVPAMPFFFFFASQFVAPALTKKEKHMIIPVCLSSLVLFVVGSLFSFLLLVPSTLKISALTGDILGATAEWTIASYYGTLAWLTIGVGISFEFPLVIVLLVYLGILRVETLRKYRRHAIVGIFIMAAIITPTPDPFTQTIFALPLYVLFETAIFIGGRMQKKRDEAAQAQ</sequence>
<organism evidence="6 7">
    <name type="scientific">Ereboglobus luteus</name>
    <dbReference type="NCBI Taxonomy" id="1796921"/>
    <lineage>
        <taxon>Bacteria</taxon>
        <taxon>Pseudomonadati</taxon>
        <taxon>Verrucomicrobiota</taxon>
        <taxon>Opitutia</taxon>
        <taxon>Opitutales</taxon>
        <taxon>Opitutaceae</taxon>
        <taxon>Ereboglobus</taxon>
    </lineage>
</organism>
<keyword evidence="4 5" id="KW-0472">Membrane</keyword>
<proteinExistence type="inferred from homology"/>
<dbReference type="EMBL" id="CP023004">
    <property type="protein sequence ID" value="AWI09030.1"/>
    <property type="molecule type" value="Genomic_DNA"/>
</dbReference>
<name>A0A2U8E2J8_9BACT</name>
<dbReference type="Proteomes" id="UP000244896">
    <property type="component" value="Chromosome"/>
</dbReference>
<keyword evidence="5" id="KW-0811">Translocation</keyword>
<dbReference type="AlphaFoldDB" id="A0A2U8E2J8"/>
<dbReference type="InterPro" id="IPR002033">
    <property type="entry name" value="TatC"/>
</dbReference>
<dbReference type="PRINTS" id="PR01840">
    <property type="entry name" value="TATCFAMILY"/>
</dbReference>
<keyword evidence="3 5" id="KW-1133">Transmembrane helix</keyword>
<feature type="transmembrane region" description="Helical" evidence="5">
    <location>
        <begin position="142"/>
        <end position="165"/>
    </location>
</feature>
<evidence type="ECO:0000256" key="3">
    <source>
        <dbReference type="ARBA" id="ARBA00022989"/>
    </source>
</evidence>
<dbReference type="PANTHER" id="PTHR30371">
    <property type="entry name" value="SEC-INDEPENDENT PROTEIN TRANSLOCASE PROTEIN TATC"/>
    <property type="match status" value="1"/>
</dbReference>
<dbReference type="NCBIfam" id="TIGR00945">
    <property type="entry name" value="tatC"/>
    <property type="match status" value="1"/>
</dbReference>
<evidence type="ECO:0000313" key="6">
    <source>
        <dbReference type="EMBL" id="AWI09030.1"/>
    </source>
</evidence>
<gene>
    <name evidence="5 6" type="primary">tatC</name>
    <name evidence="6" type="ORF">CKA38_07055</name>
</gene>
<dbReference type="PANTHER" id="PTHR30371:SF0">
    <property type="entry name" value="SEC-INDEPENDENT PROTEIN TRANSLOCASE PROTEIN TATC, CHLOROPLASTIC-RELATED"/>
    <property type="match status" value="1"/>
</dbReference>
<evidence type="ECO:0000256" key="5">
    <source>
        <dbReference type="HAMAP-Rule" id="MF_00902"/>
    </source>
</evidence>
<dbReference type="GO" id="GO:0065002">
    <property type="term" value="P:intracellular protein transmembrane transport"/>
    <property type="evidence" value="ECO:0007669"/>
    <property type="project" value="TreeGrafter"/>
</dbReference>
<protein>
    <recommendedName>
        <fullName evidence="5">Sec-independent protein translocase protein TatC</fullName>
    </recommendedName>
</protein>
<dbReference type="GO" id="GO:0043953">
    <property type="term" value="P:protein transport by the Tat complex"/>
    <property type="evidence" value="ECO:0007669"/>
    <property type="project" value="UniProtKB-UniRule"/>
</dbReference>
<comment type="similarity">
    <text evidence="5">Belongs to the TatC family.</text>
</comment>
<accession>A0A2U8E2J8</accession>
<comment type="function">
    <text evidence="5">Part of the twin-arginine translocation (Tat) system that transports large folded proteins containing a characteristic twin-arginine motif in their signal peptide across membranes.</text>
</comment>
<comment type="subunit">
    <text evidence="5">Forms a complex with TatA.</text>
</comment>
<keyword evidence="7" id="KW-1185">Reference proteome</keyword>
<evidence type="ECO:0000256" key="2">
    <source>
        <dbReference type="ARBA" id="ARBA00022692"/>
    </source>
</evidence>